<dbReference type="Pfam" id="PF03575">
    <property type="entry name" value="Peptidase_S51"/>
    <property type="match status" value="1"/>
</dbReference>
<evidence type="ECO:0000256" key="2">
    <source>
        <dbReference type="ARBA" id="ARBA00022670"/>
    </source>
</evidence>
<dbReference type="PANTHER" id="PTHR20842">
    <property type="entry name" value="PROTEASE S51 ALPHA-ASPARTYL DIPEPTIDASE"/>
    <property type="match status" value="1"/>
</dbReference>
<accession>G6B277</accession>
<comment type="caution">
    <text evidence="5">The sequence shown here is derived from an EMBL/GenBank/DDBJ whole genome shotgun (WGS) entry which is preliminary data.</text>
</comment>
<evidence type="ECO:0000313" key="6">
    <source>
        <dbReference type="Proteomes" id="UP000004407"/>
    </source>
</evidence>
<sequence length="211" mass="23819">MKRLFLCSSFADVANLFVDCAKEDLQGKIIAFIPTASLTEPIRFYVKKGKKALEEAGMIVEEVEITQLPKEEISSILHKCDYIYITGGNTFFLLQELKRKGVDKIISKQVKLGKLYIGESAGAIIASPDAEYMRSVNFDPIEKAPELKDCTSLDLVDFYTIPHYGNFPFKKKGEKIVQLYNEKLQLIPISNKQAVIIEDSNIQIKSYIAKL</sequence>
<dbReference type="GeneID" id="78338363"/>
<dbReference type="Proteomes" id="UP000004407">
    <property type="component" value="Unassembled WGS sequence"/>
</dbReference>
<evidence type="ECO:0000256" key="4">
    <source>
        <dbReference type="ARBA" id="ARBA00022825"/>
    </source>
</evidence>
<keyword evidence="4" id="KW-0720">Serine protease</keyword>
<dbReference type="PATRIC" id="fig|1002367.3.peg.2438"/>
<keyword evidence="3" id="KW-0378">Hydrolase</keyword>
<keyword evidence="2" id="KW-0645">Protease</keyword>
<dbReference type="EMBL" id="AFZZ01000260">
    <property type="protein sequence ID" value="EHJ35103.1"/>
    <property type="molecule type" value="Genomic_DNA"/>
</dbReference>
<dbReference type="FunFam" id="3.40.50.880:FF:000094">
    <property type="entry name" value="Uncharacterized peptidase Lmo0363"/>
    <property type="match status" value="1"/>
</dbReference>
<dbReference type="HOGENOM" id="CLU_090997_0_0_10"/>
<dbReference type="Gene3D" id="3.40.50.880">
    <property type="match status" value="1"/>
</dbReference>
<protein>
    <submittedName>
        <fullName evidence="5">Peptidase family S51</fullName>
    </submittedName>
</protein>
<dbReference type="eggNOG" id="COG3340">
    <property type="taxonomic scope" value="Bacteria"/>
</dbReference>
<dbReference type="InterPro" id="IPR005320">
    <property type="entry name" value="Peptidase_S51"/>
</dbReference>
<evidence type="ECO:0000256" key="3">
    <source>
        <dbReference type="ARBA" id="ARBA00022801"/>
    </source>
</evidence>
<dbReference type="GO" id="GO:0006508">
    <property type="term" value="P:proteolysis"/>
    <property type="evidence" value="ECO:0007669"/>
    <property type="project" value="UniProtKB-KW"/>
</dbReference>
<gene>
    <name evidence="5" type="ORF">HMPREF0673_03010</name>
</gene>
<dbReference type="GO" id="GO:0008236">
    <property type="term" value="F:serine-type peptidase activity"/>
    <property type="evidence" value="ECO:0007669"/>
    <property type="project" value="UniProtKB-KW"/>
</dbReference>
<organism evidence="5 6">
    <name type="scientific">Leyella stercorea DSM 18206</name>
    <dbReference type="NCBI Taxonomy" id="1002367"/>
    <lineage>
        <taxon>Bacteria</taxon>
        <taxon>Pseudomonadati</taxon>
        <taxon>Bacteroidota</taxon>
        <taxon>Bacteroidia</taxon>
        <taxon>Bacteroidales</taxon>
        <taxon>Prevotellaceae</taxon>
        <taxon>Leyella</taxon>
    </lineage>
</organism>
<comment type="similarity">
    <text evidence="1">Belongs to the peptidase S51 family.</text>
</comment>
<evidence type="ECO:0000256" key="1">
    <source>
        <dbReference type="ARBA" id="ARBA00006534"/>
    </source>
</evidence>
<evidence type="ECO:0000313" key="5">
    <source>
        <dbReference type="EMBL" id="EHJ35103.1"/>
    </source>
</evidence>
<dbReference type="RefSeq" id="WP_007903393.1">
    <property type="nucleotide sequence ID" value="NZ_JH379476.1"/>
</dbReference>
<reference evidence="5 6" key="1">
    <citation type="submission" date="2011-08" db="EMBL/GenBank/DDBJ databases">
        <authorList>
            <person name="Weinstock G."/>
            <person name="Sodergren E."/>
            <person name="Clifton S."/>
            <person name="Fulton L."/>
            <person name="Fulton B."/>
            <person name="Courtney L."/>
            <person name="Fronick C."/>
            <person name="Harrison M."/>
            <person name="Strong C."/>
            <person name="Farmer C."/>
            <person name="Delahaunty K."/>
            <person name="Markovic C."/>
            <person name="Hall O."/>
            <person name="Minx P."/>
            <person name="Tomlinson C."/>
            <person name="Mitreva M."/>
            <person name="Hou S."/>
            <person name="Chen J."/>
            <person name="Wollam A."/>
            <person name="Pepin K.H."/>
            <person name="Johnson M."/>
            <person name="Bhonagiri V."/>
            <person name="Zhang X."/>
            <person name="Suruliraj S."/>
            <person name="Warren W."/>
            <person name="Chinwalla A."/>
            <person name="Mardis E.R."/>
            <person name="Wilson R.K."/>
        </authorList>
    </citation>
    <scope>NUCLEOTIDE SEQUENCE [LARGE SCALE GENOMIC DNA]</scope>
    <source>
        <strain evidence="5 6">DSM 18206</strain>
    </source>
</reference>
<dbReference type="InterPro" id="IPR029062">
    <property type="entry name" value="Class_I_gatase-like"/>
</dbReference>
<dbReference type="SUPFAM" id="SSF52317">
    <property type="entry name" value="Class I glutamine amidotransferase-like"/>
    <property type="match status" value="1"/>
</dbReference>
<dbReference type="AlphaFoldDB" id="G6B277"/>
<dbReference type="PANTHER" id="PTHR20842:SF0">
    <property type="entry name" value="ALPHA-ASPARTYL DIPEPTIDASE"/>
    <property type="match status" value="1"/>
</dbReference>
<name>G6B277_9BACT</name>
<proteinExistence type="inferred from homology"/>